<organism evidence="1 2">
    <name type="scientific">Congregibacter litoralis KT71</name>
    <dbReference type="NCBI Taxonomy" id="314285"/>
    <lineage>
        <taxon>Bacteria</taxon>
        <taxon>Pseudomonadati</taxon>
        <taxon>Pseudomonadota</taxon>
        <taxon>Gammaproteobacteria</taxon>
        <taxon>Cellvibrionales</taxon>
        <taxon>Halieaceae</taxon>
        <taxon>Congregibacter</taxon>
    </lineage>
</organism>
<comment type="caution">
    <text evidence="1">The sequence shown here is derived from an EMBL/GenBank/DDBJ whole genome shotgun (WGS) entry which is preliminary data.</text>
</comment>
<accession>A4A6M4</accession>
<gene>
    <name evidence="1" type="ORF">KT71_01800</name>
</gene>
<name>A4A6M4_9GAMM</name>
<proteinExistence type="predicted"/>
<evidence type="ECO:0000313" key="1">
    <source>
        <dbReference type="EMBL" id="EAQ98671.2"/>
    </source>
</evidence>
<dbReference type="Proteomes" id="UP000019205">
    <property type="component" value="Chromosome"/>
</dbReference>
<evidence type="ECO:0000313" key="2">
    <source>
        <dbReference type="Proteomes" id="UP000019205"/>
    </source>
</evidence>
<sequence length="190" mass="21113">MTGAVFNALFRGFSFNNVGCRWVNFIMGRFAGFNQCSFCLGRVFTLGLLTLRTIAVYGSRERLPAIRTQGPWMTTGRMAVSGRKSAVFGGLMSTLGEEIRQRLSAQFQRIADGYDVAPGPRFRLEGLMEAAVLIGDCEENDLLELIAALHKDIVGESLDARLGEGWQRWHPFPQIPMYMERAPVSPSTSD</sequence>
<reference evidence="1 2" key="1">
    <citation type="journal article" date="2007" name="Proc. Natl. Acad. Sci. U.S.A.">
        <title>Characterization of a marine gammaproteobacterium capable of aerobic anoxygenic photosynthesis.</title>
        <authorList>
            <person name="Fuchs B.M."/>
            <person name="Spring S."/>
            <person name="Teeling H."/>
            <person name="Quast C."/>
            <person name="Wulf J."/>
            <person name="Schattenhofer M."/>
            <person name="Yan S."/>
            <person name="Ferriera S."/>
            <person name="Johnson J."/>
            <person name="Glockner F.O."/>
            <person name="Amann R."/>
        </authorList>
    </citation>
    <scope>NUCLEOTIDE SEQUENCE [LARGE SCALE GENOMIC DNA]</scope>
    <source>
        <strain evidence="1">KT71</strain>
    </source>
</reference>
<dbReference type="STRING" id="314285.KT71_01800"/>
<protein>
    <submittedName>
        <fullName evidence="1">Uncharacterized protein</fullName>
    </submittedName>
</protein>
<dbReference type="AlphaFoldDB" id="A4A6M4"/>
<dbReference type="EMBL" id="AAOA02000002">
    <property type="protein sequence ID" value="EAQ98671.2"/>
    <property type="molecule type" value="Genomic_DNA"/>
</dbReference>
<reference evidence="1 2" key="2">
    <citation type="journal article" date="2009" name="PLoS ONE">
        <title>The photosynthetic apparatus and its regulation in the aerobic gammaproteobacterium Congregibacter litoralis gen. nov., sp. nov.</title>
        <authorList>
            <person name="Spring S."/>
            <person name="Lunsdorf H."/>
            <person name="Fuchs B.M."/>
            <person name="Tindall B.J."/>
        </authorList>
    </citation>
    <scope>NUCLEOTIDE SEQUENCE [LARGE SCALE GENOMIC DNA]</scope>
    <source>
        <strain evidence="1">KT71</strain>
    </source>
</reference>
<dbReference type="eggNOG" id="ENOG5034AV5">
    <property type="taxonomic scope" value="Bacteria"/>
</dbReference>
<dbReference type="HOGENOM" id="CLU_1425788_0_0_6"/>
<keyword evidence="2" id="KW-1185">Reference proteome</keyword>